<dbReference type="AlphaFoldDB" id="A0A1Q2CN30"/>
<accession>A0A1Q2CN30</accession>
<evidence type="ECO:0008006" key="4">
    <source>
        <dbReference type="Google" id="ProtNLM"/>
    </source>
</evidence>
<dbReference type="RefSeq" id="WP_077685850.1">
    <property type="nucleotide sequence ID" value="NZ_CP019606.1"/>
</dbReference>
<name>A0A1Q2CN30_9ACTN</name>
<dbReference type="KEGG" id="tes:BW730_08470"/>
<proteinExistence type="predicted"/>
<gene>
    <name evidence="2" type="ORF">BW730_08470</name>
</gene>
<organism evidence="2 3">
    <name type="scientific">Tessaracoccus aquimaris</name>
    <dbReference type="NCBI Taxonomy" id="1332264"/>
    <lineage>
        <taxon>Bacteria</taxon>
        <taxon>Bacillati</taxon>
        <taxon>Actinomycetota</taxon>
        <taxon>Actinomycetes</taxon>
        <taxon>Propionibacteriales</taxon>
        <taxon>Propionibacteriaceae</taxon>
        <taxon>Tessaracoccus</taxon>
    </lineage>
</organism>
<dbReference type="Proteomes" id="UP000188145">
    <property type="component" value="Chromosome"/>
</dbReference>
<feature type="signal peptide" evidence="1">
    <location>
        <begin position="1"/>
        <end position="26"/>
    </location>
</feature>
<sequence>MTTNKARAGAAIILSALFLTALSGCAAVDDMLHKQETATFADKAAFDAGAKTAADWLPADSTNITERRSTENAGIAVILLTSKSELPDTCKDAERRSAPTLNLDGAPDIYDPKNTAAHVCGDWTVMKSDGGWYGWTPNVEDQAG</sequence>
<dbReference type="PROSITE" id="PS51257">
    <property type="entry name" value="PROKAR_LIPOPROTEIN"/>
    <property type="match status" value="1"/>
</dbReference>
<evidence type="ECO:0000256" key="1">
    <source>
        <dbReference type="SAM" id="SignalP"/>
    </source>
</evidence>
<dbReference type="EMBL" id="CP019606">
    <property type="protein sequence ID" value="AQP47519.1"/>
    <property type="molecule type" value="Genomic_DNA"/>
</dbReference>
<dbReference type="STRING" id="1332264.BW730_08470"/>
<keyword evidence="3" id="KW-1185">Reference proteome</keyword>
<dbReference type="OrthoDB" id="5116543at2"/>
<keyword evidence="1" id="KW-0732">Signal</keyword>
<feature type="chain" id="PRO_5012139782" description="Lipoprotein" evidence="1">
    <location>
        <begin position="27"/>
        <end position="144"/>
    </location>
</feature>
<evidence type="ECO:0000313" key="2">
    <source>
        <dbReference type="EMBL" id="AQP47519.1"/>
    </source>
</evidence>
<evidence type="ECO:0000313" key="3">
    <source>
        <dbReference type="Proteomes" id="UP000188145"/>
    </source>
</evidence>
<protein>
    <recommendedName>
        <fullName evidence="4">Lipoprotein</fullName>
    </recommendedName>
</protein>
<reference evidence="3" key="1">
    <citation type="submission" date="2017-02" db="EMBL/GenBank/DDBJ databases">
        <title>Tessaracoccus aquaemaris sp. nov., isolated from the intestine of a Korean rockfish, Sebastes schlegelii, in a marine aquaculture pond.</title>
        <authorList>
            <person name="Tak E.J."/>
            <person name="Bae J.-W."/>
        </authorList>
    </citation>
    <scope>NUCLEOTIDE SEQUENCE [LARGE SCALE GENOMIC DNA]</scope>
    <source>
        <strain evidence="3">NSG39</strain>
    </source>
</reference>